<evidence type="ECO:0000256" key="1">
    <source>
        <dbReference type="SAM" id="Coils"/>
    </source>
</evidence>
<name>A0A7S1MT80_NEODS</name>
<feature type="compositionally biased region" description="Low complexity" evidence="2">
    <location>
        <begin position="57"/>
        <end position="69"/>
    </location>
</feature>
<sequence length="203" mass="22246">MSNSDAIAKAHEALELFSAIESAGVFDSKDAERLAAANREPESKKSRNTREKERSGAPTAATSSRTAASKNAGVDEAIMTKLHRRNKELTAEVERLRQQLGSAECHEQQPCTSAPDATRDASKRSMCDLALARAETRLLQKQLNEIRAVNLRSIDKGEATGKVNKEVKDFFHLTRQKIIEDAAAVEVERALWNTALSAAEDPC</sequence>
<protein>
    <submittedName>
        <fullName evidence="3">Uncharacterized protein</fullName>
    </submittedName>
</protein>
<proteinExistence type="predicted"/>
<keyword evidence="1" id="KW-0175">Coiled coil</keyword>
<evidence type="ECO:0000313" key="3">
    <source>
        <dbReference type="EMBL" id="CAD9139857.1"/>
    </source>
</evidence>
<gene>
    <name evidence="3" type="ORF">NDES1114_LOCUS27079</name>
</gene>
<dbReference type="AlphaFoldDB" id="A0A7S1MT80"/>
<feature type="region of interest" description="Disordered" evidence="2">
    <location>
        <begin position="32"/>
        <end position="76"/>
    </location>
</feature>
<feature type="compositionally biased region" description="Basic and acidic residues" evidence="2">
    <location>
        <begin position="32"/>
        <end position="55"/>
    </location>
</feature>
<evidence type="ECO:0000256" key="2">
    <source>
        <dbReference type="SAM" id="MobiDB-lite"/>
    </source>
</evidence>
<accession>A0A7S1MT80</accession>
<reference evidence="3" key="1">
    <citation type="submission" date="2021-01" db="EMBL/GenBank/DDBJ databases">
        <authorList>
            <person name="Corre E."/>
            <person name="Pelletier E."/>
            <person name="Niang G."/>
            <person name="Scheremetjew M."/>
            <person name="Finn R."/>
            <person name="Kale V."/>
            <person name="Holt S."/>
            <person name="Cochrane G."/>
            <person name="Meng A."/>
            <person name="Brown T."/>
            <person name="Cohen L."/>
        </authorList>
    </citation>
    <scope>NUCLEOTIDE SEQUENCE</scope>
    <source>
        <strain evidence="3">CCAP 1951/1</strain>
    </source>
</reference>
<feature type="coiled-coil region" evidence="1">
    <location>
        <begin position="79"/>
        <end position="106"/>
    </location>
</feature>
<dbReference type="EMBL" id="HBGF01040423">
    <property type="protein sequence ID" value="CAD9139857.1"/>
    <property type="molecule type" value="Transcribed_RNA"/>
</dbReference>
<organism evidence="3">
    <name type="scientific">Neobodo designis</name>
    <name type="common">Flagellated protozoan</name>
    <name type="synonym">Bodo designis</name>
    <dbReference type="NCBI Taxonomy" id="312471"/>
    <lineage>
        <taxon>Eukaryota</taxon>
        <taxon>Discoba</taxon>
        <taxon>Euglenozoa</taxon>
        <taxon>Kinetoplastea</taxon>
        <taxon>Metakinetoplastina</taxon>
        <taxon>Neobodonida</taxon>
        <taxon>Neobodo</taxon>
    </lineage>
</organism>